<reference evidence="2" key="1">
    <citation type="journal article" date="2022" name="Mol. Ecol. Resour.">
        <title>The genomes of chicory, endive, great burdock and yacon provide insights into Asteraceae palaeo-polyploidization history and plant inulin production.</title>
        <authorList>
            <person name="Fan W."/>
            <person name="Wang S."/>
            <person name="Wang H."/>
            <person name="Wang A."/>
            <person name="Jiang F."/>
            <person name="Liu H."/>
            <person name="Zhao H."/>
            <person name="Xu D."/>
            <person name="Zhang Y."/>
        </authorList>
    </citation>
    <scope>NUCLEOTIDE SEQUENCE [LARGE SCALE GENOMIC DNA]</scope>
    <source>
        <strain evidence="2">cv. Niubang</strain>
    </source>
</reference>
<reference evidence="1 2" key="2">
    <citation type="journal article" date="2022" name="Mol. Ecol. Resour.">
        <title>The genomes of chicory, endive, great burdock and yacon provide insights into Asteraceae paleo-polyploidization history and plant inulin production.</title>
        <authorList>
            <person name="Fan W."/>
            <person name="Wang S."/>
            <person name="Wang H."/>
            <person name="Wang A."/>
            <person name="Jiang F."/>
            <person name="Liu H."/>
            <person name="Zhao H."/>
            <person name="Xu D."/>
            <person name="Zhang Y."/>
        </authorList>
    </citation>
    <scope>NUCLEOTIDE SEQUENCE [LARGE SCALE GENOMIC DNA]</scope>
    <source>
        <strain evidence="2">cv. Niubang</strain>
    </source>
</reference>
<comment type="caution">
    <text evidence="1">The sequence shown here is derived from an EMBL/GenBank/DDBJ whole genome shotgun (WGS) entry which is preliminary data.</text>
</comment>
<protein>
    <submittedName>
        <fullName evidence="1">Uncharacterized protein</fullName>
    </submittedName>
</protein>
<dbReference type="EMBL" id="CM042060">
    <property type="protein sequence ID" value="KAI3679022.1"/>
    <property type="molecule type" value="Genomic_DNA"/>
</dbReference>
<keyword evidence="2" id="KW-1185">Reference proteome</keyword>
<organism evidence="1 2">
    <name type="scientific">Arctium lappa</name>
    <name type="common">Greater burdock</name>
    <name type="synonym">Lappa major</name>
    <dbReference type="NCBI Taxonomy" id="4217"/>
    <lineage>
        <taxon>Eukaryota</taxon>
        <taxon>Viridiplantae</taxon>
        <taxon>Streptophyta</taxon>
        <taxon>Embryophyta</taxon>
        <taxon>Tracheophyta</taxon>
        <taxon>Spermatophyta</taxon>
        <taxon>Magnoliopsida</taxon>
        <taxon>eudicotyledons</taxon>
        <taxon>Gunneridae</taxon>
        <taxon>Pentapetalae</taxon>
        <taxon>asterids</taxon>
        <taxon>campanulids</taxon>
        <taxon>Asterales</taxon>
        <taxon>Asteraceae</taxon>
        <taxon>Carduoideae</taxon>
        <taxon>Cardueae</taxon>
        <taxon>Arctiinae</taxon>
        <taxon>Arctium</taxon>
    </lineage>
</organism>
<sequence length="116" mass="13565">MAKSMRSKKEKRLRAIRREMVQLLYEKKDEAKFAALEAALNAPRDGSTLFYFFFLLARLEDFASVENLKLICLVYASADAEQKVVEAYREEVEKETEAKQKENTVSHCFHVRFGFF</sequence>
<name>A0ACB8Y5F6_ARCLA</name>
<gene>
    <name evidence="1" type="ORF">L6452_38329</name>
</gene>
<accession>A0ACB8Y5F6</accession>
<evidence type="ECO:0000313" key="2">
    <source>
        <dbReference type="Proteomes" id="UP001055879"/>
    </source>
</evidence>
<evidence type="ECO:0000313" key="1">
    <source>
        <dbReference type="EMBL" id="KAI3679022.1"/>
    </source>
</evidence>
<proteinExistence type="predicted"/>
<dbReference type="Proteomes" id="UP001055879">
    <property type="component" value="Linkage Group LG14"/>
</dbReference>